<evidence type="ECO:0000256" key="2">
    <source>
        <dbReference type="ARBA" id="ARBA00022827"/>
    </source>
</evidence>
<evidence type="ECO:0000313" key="6">
    <source>
        <dbReference type="EMBL" id="KAF9890063.1"/>
    </source>
</evidence>
<dbReference type="InterPro" id="IPR002938">
    <property type="entry name" value="FAD-bd"/>
</dbReference>
<dbReference type="Pfam" id="PF21274">
    <property type="entry name" value="Rng_hyd_C"/>
    <property type="match status" value="1"/>
</dbReference>
<dbReference type="InterPro" id="IPR036188">
    <property type="entry name" value="FAD/NAD-bd_sf"/>
</dbReference>
<dbReference type="PRINTS" id="PR00420">
    <property type="entry name" value="RNGMNOXGNASE"/>
</dbReference>
<feature type="region of interest" description="Disordered" evidence="4">
    <location>
        <begin position="54"/>
        <end position="75"/>
    </location>
</feature>
<dbReference type="AlphaFoldDB" id="A0AAD4CPK1"/>
<evidence type="ECO:0000256" key="3">
    <source>
        <dbReference type="ARBA" id="ARBA00023002"/>
    </source>
</evidence>
<dbReference type="Proteomes" id="UP001194746">
    <property type="component" value="Unassembled WGS sequence"/>
</dbReference>
<keyword evidence="2" id="KW-0274">FAD</keyword>
<evidence type="ECO:0000256" key="4">
    <source>
        <dbReference type="SAM" id="MobiDB-lite"/>
    </source>
</evidence>
<dbReference type="InterPro" id="IPR050641">
    <property type="entry name" value="RIFMO-like"/>
</dbReference>
<dbReference type="Gene3D" id="3.30.9.10">
    <property type="entry name" value="D-Amino Acid Oxidase, subunit A, domain 2"/>
    <property type="match status" value="1"/>
</dbReference>
<keyword evidence="3" id="KW-0560">Oxidoreductase</keyword>
<organism evidence="6 7">
    <name type="scientific">Aspergillus nanangensis</name>
    <dbReference type="NCBI Taxonomy" id="2582783"/>
    <lineage>
        <taxon>Eukaryota</taxon>
        <taxon>Fungi</taxon>
        <taxon>Dikarya</taxon>
        <taxon>Ascomycota</taxon>
        <taxon>Pezizomycotina</taxon>
        <taxon>Eurotiomycetes</taxon>
        <taxon>Eurotiomycetidae</taxon>
        <taxon>Eurotiales</taxon>
        <taxon>Aspergillaceae</taxon>
        <taxon>Aspergillus</taxon>
        <taxon>Aspergillus subgen. Circumdati</taxon>
    </lineage>
</organism>
<dbReference type="GO" id="GO:0071949">
    <property type="term" value="F:FAD binding"/>
    <property type="evidence" value="ECO:0007669"/>
    <property type="project" value="InterPro"/>
</dbReference>
<evidence type="ECO:0000313" key="7">
    <source>
        <dbReference type="Proteomes" id="UP001194746"/>
    </source>
</evidence>
<keyword evidence="7" id="KW-1185">Reference proteome</keyword>
<dbReference type="Gene3D" id="3.50.50.60">
    <property type="entry name" value="FAD/NAD(P)-binding domain"/>
    <property type="match status" value="1"/>
</dbReference>
<reference evidence="6" key="2">
    <citation type="submission" date="2020-02" db="EMBL/GenBank/DDBJ databases">
        <authorList>
            <person name="Gilchrist C.L.M."/>
            <person name="Chooi Y.-H."/>
        </authorList>
    </citation>
    <scope>NUCLEOTIDE SEQUENCE</scope>
    <source>
        <strain evidence="6">MST-FP2251</strain>
    </source>
</reference>
<dbReference type="EMBL" id="VCAU01000030">
    <property type="protein sequence ID" value="KAF9890063.1"/>
    <property type="molecule type" value="Genomic_DNA"/>
</dbReference>
<dbReference type="GO" id="GO:0016709">
    <property type="term" value="F:oxidoreductase activity, acting on paired donors, with incorporation or reduction of molecular oxygen, NAD(P)H as one donor, and incorporation of one atom of oxygen"/>
    <property type="evidence" value="ECO:0007669"/>
    <property type="project" value="UniProtKB-ARBA"/>
</dbReference>
<accession>A0AAD4CPK1</accession>
<proteinExistence type="predicted"/>
<dbReference type="SUPFAM" id="SSF51905">
    <property type="entry name" value="FAD/NAD(P)-binding domain"/>
    <property type="match status" value="1"/>
</dbReference>
<feature type="domain" description="FAD-binding" evidence="5">
    <location>
        <begin position="81"/>
        <end position="447"/>
    </location>
</feature>
<evidence type="ECO:0000256" key="1">
    <source>
        <dbReference type="ARBA" id="ARBA00022630"/>
    </source>
</evidence>
<gene>
    <name evidence="6" type="ORF">FE257_006743</name>
</gene>
<sequence length="661" mass="72256">MAELFAVSSSLSLSMFMFSRAEAALQSRLCEAPHQLSTTPLSYRAYMNTMALSQPEPKMGDSLHARGSTRTSESANQLDVETDILIVGAGVTGLTLTALLGDQEGVRTLTIARHAGTAPNPRAHITNQRTMEVFRDMGIERQVTAVSTPLKNLAHGVMATSLTGLEIARYGCYGGATHQLSEFTAASPCEMVNSPQHVLEPLLLARARDTGANVRFLTELVSIEQNGVGGGGGVLARVRQRDTGAEYCVRARYAVGADGGRSTVAAQLGFEFNGQPNLMSMTSTWFEADLTEYTASRPAGLYQIVQPGNAFWVGSGLLIAVTPFNEWVMNRQYNASDGEPDVSKDSHAKYIQNTLGVPEVEVRVKNVSKWAVNNVAASQYRAGNIFLAGDAAHRHPPTSGLGSNTCVQDAFNLAWKLAFVVKRIAGDRLLDSYHEERQPIGQQIVNHAIQTLHNMTLVPDALGFHHGQSTEDGFKELNELFSDVPGAEKRRQRLEEVVKLQDRRSNAIGLQLGQRYTSCAVLDDGTPFPPYQRDPILHYEPTTHPGGYLPHAWVEHRRKRVSTLDVLGHGRFGLIVGIGGSTWIAAAARASDVIGIAVQVYQIGYRCPYDDTLREWTARREVGDHGALLVRPDRHIAWRCASLPTDPVEELCSALRHVLSR</sequence>
<reference evidence="6" key="1">
    <citation type="journal article" date="2019" name="Beilstein J. Org. Chem.">
        <title>Nanangenines: drimane sesquiterpenoids as the dominant metabolite cohort of a novel Australian fungus, Aspergillus nanangensis.</title>
        <authorList>
            <person name="Lacey H.J."/>
            <person name="Gilchrist C.L.M."/>
            <person name="Crombie A."/>
            <person name="Kalaitzis J.A."/>
            <person name="Vuong D."/>
            <person name="Rutledge P.J."/>
            <person name="Turner P."/>
            <person name="Pitt J.I."/>
            <person name="Lacey E."/>
            <person name="Chooi Y.H."/>
            <person name="Piggott A.M."/>
        </authorList>
    </citation>
    <scope>NUCLEOTIDE SEQUENCE</scope>
    <source>
        <strain evidence="6">MST-FP2251</strain>
    </source>
</reference>
<protein>
    <recommendedName>
        <fullName evidence="5">FAD-binding domain-containing protein</fullName>
    </recommendedName>
</protein>
<dbReference type="PANTHER" id="PTHR43004">
    <property type="entry name" value="TRK SYSTEM POTASSIUM UPTAKE PROTEIN"/>
    <property type="match status" value="1"/>
</dbReference>
<dbReference type="PANTHER" id="PTHR43004:SF8">
    <property type="entry name" value="FAD-BINDING DOMAIN-CONTAINING PROTEIN-RELATED"/>
    <property type="match status" value="1"/>
</dbReference>
<name>A0AAD4CPK1_ASPNN</name>
<dbReference type="Gene3D" id="3.40.30.120">
    <property type="match status" value="1"/>
</dbReference>
<keyword evidence="1" id="KW-0285">Flavoprotein</keyword>
<evidence type="ECO:0000259" key="5">
    <source>
        <dbReference type="Pfam" id="PF01494"/>
    </source>
</evidence>
<comment type="caution">
    <text evidence="6">The sequence shown here is derived from an EMBL/GenBank/DDBJ whole genome shotgun (WGS) entry which is preliminary data.</text>
</comment>
<dbReference type="Pfam" id="PF01494">
    <property type="entry name" value="FAD_binding_3"/>
    <property type="match status" value="1"/>
</dbReference>